<keyword evidence="2" id="KW-0560">Oxidoreductase</keyword>
<dbReference type="Gene3D" id="3.40.50.720">
    <property type="entry name" value="NAD(P)-binding Rossmann-like Domain"/>
    <property type="match status" value="1"/>
</dbReference>
<dbReference type="PROSITE" id="PS00061">
    <property type="entry name" value="ADH_SHORT"/>
    <property type="match status" value="1"/>
</dbReference>
<dbReference type="PRINTS" id="PR00081">
    <property type="entry name" value="GDHRDH"/>
</dbReference>
<comment type="similarity">
    <text evidence="1">Belongs to the short-chain dehydrogenases/reductases (SDR) family.</text>
</comment>
<dbReference type="PANTHER" id="PTHR43008">
    <property type="entry name" value="BENZIL REDUCTASE"/>
    <property type="match status" value="1"/>
</dbReference>
<evidence type="ECO:0000256" key="1">
    <source>
        <dbReference type="ARBA" id="ARBA00006484"/>
    </source>
</evidence>
<organism evidence="3 4">
    <name type="scientific">Novosphingobium aureum</name>
    <dbReference type="NCBI Taxonomy" id="2792964"/>
    <lineage>
        <taxon>Bacteria</taxon>
        <taxon>Pseudomonadati</taxon>
        <taxon>Pseudomonadota</taxon>
        <taxon>Alphaproteobacteria</taxon>
        <taxon>Sphingomonadales</taxon>
        <taxon>Sphingomonadaceae</taxon>
        <taxon>Novosphingobium</taxon>
    </lineage>
</organism>
<evidence type="ECO:0000313" key="4">
    <source>
        <dbReference type="Proteomes" id="UP000617634"/>
    </source>
</evidence>
<dbReference type="FunFam" id="3.40.50.720:FF:000084">
    <property type="entry name" value="Short-chain dehydrogenase reductase"/>
    <property type="match status" value="1"/>
</dbReference>
<dbReference type="Proteomes" id="UP000617634">
    <property type="component" value="Unassembled WGS sequence"/>
</dbReference>
<dbReference type="EMBL" id="JADZGI010000003">
    <property type="protein sequence ID" value="MBH0114640.1"/>
    <property type="molecule type" value="Genomic_DNA"/>
</dbReference>
<name>A0A931MMQ8_9SPHN</name>
<protein>
    <submittedName>
        <fullName evidence="3">SDR family oxidoreductase</fullName>
    </submittedName>
</protein>
<dbReference type="InterPro" id="IPR020904">
    <property type="entry name" value="Sc_DH/Rdtase_CS"/>
</dbReference>
<dbReference type="InterPro" id="IPR002347">
    <property type="entry name" value="SDR_fam"/>
</dbReference>
<gene>
    <name evidence="3" type="ORF">I5E68_16955</name>
</gene>
<sequence length="262" mass="27823">MGSGLFDCSGKVTLVTGGNSGIGLGFARGVAQMGGDLVLWGRNAERNAAAAEQLRALGAPRVSCQQVDVTDEGAIIEGYRQLLDDMGRIDCVFANSGMSAASRSLLDMSTEEYRQIMNLNLDGAFFTLREGARAMVRRAENGEPGGSLVACGSLSMFMGLAGKQSYAGSKAALGAMIRGMAVEFGKYRIRANAIAPGYVVTGMMDNPQSKMVTKMFAERTPIPREGYPEDFEGIGAYLASDASRWHSGDTIVIDGAYLVRPM</sequence>
<dbReference type="RefSeq" id="WP_197166189.1">
    <property type="nucleotide sequence ID" value="NZ_JADZGI010000003.1"/>
</dbReference>
<reference evidence="3" key="1">
    <citation type="submission" date="2020-11" db="EMBL/GenBank/DDBJ databases">
        <title>Novosphingobium aureum sp. nov., a marine bacterium isolated from sediment of a salt flat.</title>
        <authorList>
            <person name="Yoo Y."/>
            <person name="Kim J.-J."/>
        </authorList>
    </citation>
    <scope>NUCLEOTIDE SEQUENCE</scope>
    <source>
        <strain evidence="3">YJ-S2-02</strain>
    </source>
</reference>
<evidence type="ECO:0000313" key="3">
    <source>
        <dbReference type="EMBL" id="MBH0114640.1"/>
    </source>
</evidence>
<dbReference type="GO" id="GO:0050664">
    <property type="term" value="F:oxidoreductase activity, acting on NAD(P)H, oxygen as acceptor"/>
    <property type="evidence" value="ECO:0007669"/>
    <property type="project" value="TreeGrafter"/>
</dbReference>
<dbReference type="SUPFAM" id="SSF51735">
    <property type="entry name" value="NAD(P)-binding Rossmann-fold domains"/>
    <property type="match status" value="1"/>
</dbReference>
<accession>A0A931MMQ8</accession>
<dbReference type="Pfam" id="PF13561">
    <property type="entry name" value="adh_short_C2"/>
    <property type="match status" value="1"/>
</dbReference>
<dbReference type="InterPro" id="IPR036291">
    <property type="entry name" value="NAD(P)-bd_dom_sf"/>
</dbReference>
<keyword evidence="4" id="KW-1185">Reference proteome</keyword>
<dbReference type="PANTHER" id="PTHR43008:SF4">
    <property type="entry name" value="CHAIN DEHYDROGENASE, PUTATIVE (AFU_ORTHOLOGUE AFUA_4G08710)-RELATED"/>
    <property type="match status" value="1"/>
</dbReference>
<evidence type="ECO:0000256" key="2">
    <source>
        <dbReference type="ARBA" id="ARBA00023002"/>
    </source>
</evidence>
<comment type="caution">
    <text evidence="3">The sequence shown here is derived from an EMBL/GenBank/DDBJ whole genome shotgun (WGS) entry which is preliminary data.</text>
</comment>
<proteinExistence type="inferred from homology"/>
<dbReference type="AlphaFoldDB" id="A0A931MMQ8"/>